<evidence type="ECO:0000313" key="2">
    <source>
        <dbReference type="Proteomes" id="UP001597561"/>
    </source>
</evidence>
<reference evidence="2" key="1">
    <citation type="journal article" date="2019" name="Int. J. Syst. Evol. Microbiol.">
        <title>The Global Catalogue of Microorganisms (GCM) 10K type strain sequencing project: providing services to taxonomists for standard genome sequencing and annotation.</title>
        <authorList>
            <consortium name="The Broad Institute Genomics Platform"/>
            <consortium name="The Broad Institute Genome Sequencing Center for Infectious Disease"/>
            <person name="Wu L."/>
            <person name="Ma J."/>
        </authorList>
    </citation>
    <scope>NUCLEOTIDE SEQUENCE [LARGE SCALE GENOMIC DNA]</scope>
    <source>
        <strain evidence="2">KCTC 13528</strain>
    </source>
</reference>
<keyword evidence="2" id="KW-1185">Reference proteome</keyword>
<evidence type="ECO:0000313" key="1">
    <source>
        <dbReference type="EMBL" id="MFD2912413.1"/>
    </source>
</evidence>
<dbReference type="InterPro" id="IPR027632">
    <property type="entry name" value="Lant_2_A2"/>
</dbReference>
<accession>A0ABW5ZKF0</accession>
<gene>
    <name evidence="1" type="ORF">ACFS5P_11045</name>
</gene>
<organism evidence="1 2">
    <name type="scientific">Jeotgalibacillus terrae</name>
    <dbReference type="NCBI Taxonomy" id="587735"/>
    <lineage>
        <taxon>Bacteria</taxon>
        <taxon>Bacillati</taxon>
        <taxon>Bacillota</taxon>
        <taxon>Bacilli</taxon>
        <taxon>Bacillales</taxon>
        <taxon>Caryophanaceae</taxon>
        <taxon>Jeotgalibacillus</taxon>
    </lineage>
</organism>
<protein>
    <submittedName>
        <fullName evidence="1">Mersacidin family lantibiotic</fullName>
    </submittedName>
</protein>
<dbReference type="RefSeq" id="WP_239581669.1">
    <property type="nucleotide sequence ID" value="NZ_JAFBDK010000024.1"/>
</dbReference>
<name>A0ABW5ZKF0_9BACL</name>
<sequence>MSRKDVLLSMNNDNPAGPSMMEISTEELQKVLGSGDVQGETTTFPCFAVAYYGVQSSVACAYAAGAGVGLALSAWKC</sequence>
<dbReference type="EMBL" id="JBHUPG010000020">
    <property type="protein sequence ID" value="MFD2912413.1"/>
    <property type="molecule type" value="Genomic_DNA"/>
</dbReference>
<comment type="caution">
    <text evidence="1">The sequence shown here is derived from an EMBL/GenBank/DDBJ whole genome shotgun (WGS) entry which is preliminary data.</text>
</comment>
<dbReference type="Proteomes" id="UP001597561">
    <property type="component" value="Unassembled WGS sequence"/>
</dbReference>
<proteinExistence type="predicted"/>
<dbReference type="Pfam" id="PF16934">
    <property type="entry name" value="Mersacidin"/>
    <property type="match status" value="1"/>
</dbReference>